<evidence type="ECO:0000256" key="3">
    <source>
        <dbReference type="ARBA" id="ARBA00022723"/>
    </source>
</evidence>
<keyword evidence="4" id="KW-0408">Iron</keyword>
<accession>A0A369M9Z5</accession>
<sequence length="294" mass="31564">MPRENGKRKDIVGAIADCLVRAGSTFPADKKRAYERAIESESNENSKWLLQVLNENAKVAGEDASPLCDDTGIPHVLIEVGPSQAVDGNILAAIQDGIAVGLRRLPGRPMAVRGNGEDRLGQVRGMYDDPAMLEPAPIAIRRVDEDIFRVHILMLGGGPAIRGRSYPVFHRHDAANVEKQIVDWAKEACSQLGCTPCTLAVGIGRSHYEAANLMLQAQVDGSYDDQSPMECRITEAVNASNVGPMGMGGSTTLLGTFLNIGPARASGVRIVCMRPCCCVEPRKAFVDLQPIYGG</sequence>
<dbReference type="PANTHER" id="PTHR43351">
    <property type="entry name" value="L(+)-TARTRATE DEHYDRATASE SUBUNIT BETA"/>
    <property type="match status" value="1"/>
</dbReference>
<dbReference type="GO" id="GO:0046872">
    <property type="term" value="F:metal ion binding"/>
    <property type="evidence" value="ECO:0007669"/>
    <property type="project" value="UniProtKB-KW"/>
</dbReference>
<keyword evidence="3" id="KW-0479">Metal-binding</keyword>
<gene>
    <name evidence="8" type="ORF">C1875_12090</name>
</gene>
<dbReference type="PANTHER" id="PTHR43351:SF2">
    <property type="entry name" value="L(+)-TARTRATE DEHYDRATASE SUBUNIT BETA-RELATED"/>
    <property type="match status" value="1"/>
</dbReference>
<comment type="caution">
    <text evidence="8">The sequence shown here is derived from an EMBL/GenBank/DDBJ whole genome shotgun (WGS) entry which is preliminary data.</text>
</comment>
<evidence type="ECO:0000313" key="9">
    <source>
        <dbReference type="Proteomes" id="UP000253970"/>
    </source>
</evidence>
<reference evidence="8 9" key="1">
    <citation type="journal article" date="2018" name="Elife">
        <title>Discovery and characterization of a prevalent human gut bacterial enzyme sufficient for the inactivation of a family of plant toxins.</title>
        <authorList>
            <person name="Koppel N."/>
            <person name="Bisanz J.E."/>
            <person name="Pandelia M.E."/>
            <person name="Turnbaugh P.J."/>
            <person name="Balskus E.P."/>
        </authorList>
    </citation>
    <scope>NUCLEOTIDE SEQUENCE [LARGE SCALE GENOMIC DNA]</scope>
    <source>
        <strain evidence="8 9">W1 BHI 6</strain>
    </source>
</reference>
<dbReference type="InterPro" id="IPR004646">
    <property type="entry name" value="Fe-S_hydro-lyase_TtdA-typ_cat"/>
</dbReference>
<dbReference type="Pfam" id="PF05681">
    <property type="entry name" value="Fumerase"/>
    <property type="match status" value="1"/>
</dbReference>
<evidence type="ECO:0000256" key="1">
    <source>
        <dbReference type="ARBA" id="ARBA00008876"/>
    </source>
</evidence>
<dbReference type="GO" id="GO:0016829">
    <property type="term" value="F:lyase activity"/>
    <property type="evidence" value="ECO:0007669"/>
    <property type="project" value="UniProtKB-KW"/>
</dbReference>
<dbReference type="RefSeq" id="WP_114534427.1">
    <property type="nucleotide sequence ID" value="NZ_AP025575.1"/>
</dbReference>
<name>A0A369M9Z5_EGGLN</name>
<dbReference type="EMBL" id="PPTU01000022">
    <property type="protein sequence ID" value="RDB68220.1"/>
    <property type="molecule type" value="Genomic_DNA"/>
</dbReference>
<evidence type="ECO:0000256" key="6">
    <source>
        <dbReference type="ARBA" id="ARBA00023239"/>
    </source>
</evidence>
<dbReference type="GO" id="GO:0051539">
    <property type="term" value="F:4 iron, 4 sulfur cluster binding"/>
    <property type="evidence" value="ECO:0007669"/>
    <property type="project" value="UniProtKB-KW"/>
</dbReference>
<keyword evidence="6" id="KW-0456">Lyase</keyword>
<evidence type="ECO:0000313" key="8">
    <source>
        <dbReference type="EMBL" id="RDB68220.1"/>
    </source>
</evidence>
<keyword evidence="5" id="KW-0411">Iron-sulfur</keyword>
<evidence type="ECO:0000259" key="7">
    <source>
        <dbReference type="Pfam" id="PF05681"/>
    </source>
</evidence>
<evidence type="ECO:0000256" key="5">
    <source>
        <dbReference type="ARBA" id="ARBA00023014"/>
    </source>
</evidence>
<comment type="similarity">
    <text evidence="1">Belongs to the class-I fumarase family.</text>
</comment>
<dbReference type="Proteomes" id="UP000253970">
    <property type="component" value="Unassembled WGS sequence"/>
</dbReference>
<proteinExistence type="inferred from homology"/>
<evidence type="ECO:0000256" key="2">
    <source>
        <dbReference type="ARBA" id="ARBA00022485"/>
    </source>
</evidence>
<evidence type="ECO:0000256" key="4">
    <source>
        <dbReference type="ARBA" id="ARBA00023004"/>
    </source>
</evidence>
<protein>
    <submittedName>
        <fullName evidence="8">Fumarate hydratase</fullName>
    </submittedName>
</protein>
<feature type="domain" description="Fe-S hydro-lyase tartrate dehydratase alpha-type catalytic" evidence="7">
    <location>
        <begin position="14"/>
        <end position="283"/>
    </location>
</feature>
<dbReference type="AlphaFoldDB" id="A0A369M9Z5"/>
<keyword evidence="2" id="KW-0004">4Fe-4S</keyword>
<organism evidence="8 9">
    <name type="scientific">Eggerthella lenta</name>
    <name type="common">Eubacterium lentum</name>
    <dbReference type="NCBI Taxonomy" id="84112"/>
    <lineage>
        <taxon>Bacteria</taxon>
        <taxon>Bacillati</taxon>
        <taxon>Actinomycetota</taxon>
        <taxon>Coriobacteriia</taxon>
        <taxon>Eggerthellales</taxon>
        <taxon>Eggerthellaceae</taxon>
        <taxon>Eggerthella</taxon>
    </lineage>
</organism>